<protein>
    <submittedName>
        <fullName evidence="4">Enoyl-CoA hydratase/isomerase family protein</fullName>
    </submittedName>
</protein>
<dbReference type="Pfam" id="PF00378">
    <property type="entry name" value="ECH_1"/>
    <property type="match status" value="1"/>
</dbReference>
<evidence type="ECO:0000256" key="2">
    <source>
        <dbReference type="ARBA" id="ARBA00023239"/>
    </source>
</evidence>
<evidence type="ECO:0000256" key="3">
    <source>
        <dbReference type="RuleBase" id="RU003707"/>
    </source>
</evidence>
<dbReference type="InterPro" id="IPR014748">
    <property type="entry name" value="Enoyl-CoA_hydra_C"/>
</dbReference>
<reference evidence="4 5" key="1">
    <citation type="submission" date="2020-06" db="EMBL/GenBank/DDBJ databases">
        <title>Schlegella sp. ID0723 isolated from air conditioner.</title>
        <authorList>
            <person name="Kim D.Y."/>
            <person name="Kim D.-U."/>
        </authorList>
    </citation>
    <scope>NUCLEOTIDE SEQUENCE [LARGE SCALE GENOMIC DNA]</scope>
    <source>
        <strain evidence="4 5">ID0723</strain>
    </source>
</reference>
<dbReference type="PROSITE" id="PS00166">
    <property type="entry name" value="ENOYL_COA_HYDRATASE"/>
    <property type="match status" value="1"/>
</dbReference>
<accession>A0A7Y6NSY1</accession>
<gene>
    <name evidence="4" type="ORF">HQN59_23705</name>
</gene>
<dbReference type="SUPFAM" id="SSF52096">
    <property type="entry name" value="ClpP/crotonase"/>
    <property type="match status" value="1"/>
</dbReference>
<dbReference type="GO" id="GO:0006635">
    <property type="term" value="P:fatty acid beta-oxidation"/>
    <property type="evidence" value="ECO:0007669"/>
    <property type="project" value="TreeGrafter"/>
</dbReference>
<dbReference type="Gene3D" id="1.10.12.10">
    <property type="entry name" value="Lyase 2-enoyl-coa Hydratase, Chain A, domain 2"/>
    <property type="match status" value="1"/>
</dbReference>
<dbReference type="InterPro" id="IPR018376">
    <property type="entry name" value="Enoyl-CoA_hyd/isom_CS"/>
</dbReference>
<keyword evidence="4" id="KW-0413">Isomerase</keyword>
<evidence type="ECO:0000313" key="5">
    <source>
        <dbReference type="Proteomes" id="UP000529637"/>
    </source>
</evidence>
<dbReference type="PANTHER" id="PTHR11941:SF54">
    <property type="entry name" value="ENOYL-COA HYDRATASE, MITOCHONDRIAL"/>
    <property type="match status" value="1"/>
</dbReference>
<dbReference type="Proteomes" id="UP000529637">
    <property type="component" value="Unassembled WGS sequence"/>
</dbReference>
<dbReference type="RefSeq" id="WP_176071614.1">
    <property type="nucleotide sequence ID" value="NZ_JABWMJ010000016.1"/>
</dbReference>
<name>A0A7Y6NSY1_9BURK</name>
<comment type="similarity">
    <text evidence="1 3">Belongs to the enoyl-CoA hydratase/isomerase family.</text>
</comment>
<dbReference type="InterPro" id="IPR029045">
    <property type="entry name" value="ClpP/crotonase-like_dom_sf"/>
</dbReference>
<keyword evidence="2" id="KW-0456">Lyase</keyword>
<comment type="caution">
    <text evidence="4">The sequence shown here is derived from an EMBL/GenBank/DDBJ whole genome shotgun (WGS) entry which is preliminary data.</text>
</comment>
<dbReference type="CDD" id="cd06558">
    <property type="entry name" value="crotonase-like"/>
    <property type="match status" value="1"/>
</dbReference>
<dbReference type="Gene3D" id="3.90.226.10">
    <property type="entry name" value="2-enoyl-CoA Hydratase, Chain A, domain 1"/>
    <property type="match status" value="1"/>
</dbReference>
<dbReference type="GO" id="GO:0016829">
    <property type="term" value="F:lyase activity"/>
    <property type="evidence" value="ECO:0007669"/>
    <property type="project" value="UniProtKB-KW"/>
</dbReference>
<dbReference type="InterPro" id="IPR001753">
    <property type="entry name" value="Enoyl-CoA_hydra/iso"/>
</dbReference>
<dbReference type="EMBL" id="JABWMJ010000016">
    <property type="protein sequence ID" value="NUZ08754.1"/>
    <property type="molecule type" value="Genomic_DNA"/>
</dbReference>
<sequence length="302" mass="32671">MSIFIAPPLNGFSSHGASRRLRRTAHAARRAYTCHVPIQRNSMTASAVLVDRRGSVCEITLNRPEQRNAMAPELLQAFQQVIDEVKGDRAIRCVVITGSEANFCSGADFRSALLERGSELPHEASYAIYRPFLSILDVPVPVIAAMNGHAIGGGFGLGLVCDIRVANREARYGANFARLGLHSGMAISYLLPRVCGVPRAAELLFTGRVFSGAEAAELGIANHAVEPGQVLARARELADEIAANAPVAVRMMKRSLYRGLEWDPRSAGEIEALLQSRTLEMADAKEGVAALLEKRAPRFRGV</sequence>
<dbReference type="PANTHER" id="PTHR11941">
    <property type="entry name" value="ENOYL-COA HYDRATASE-RELATED"/>
    <property type="match status" value="1"/>
</dbReference>
<organism evidence="4 5">
    <name type="scientific">Piscinibacter koreensis</name>
    <dbReference type="NCBI Taxonomy" id="2742824"/>
    <lineage>
        <taxon>Bacteria</taxon>
        <taxon>Pseudomonadati</taxon>
        <taxon>Pseudomonadota</taxon>
        <taxon>Betaproteobacteria</taxon>
        <taxon>Burkholderiales</taxon>
        <taxon>Sphaerotilaceae</taxon>
        <taxon>Piscinibacter</taxon>
    </lineage>
</organism>
<dbReference type="AlphaFoldDB" id="A0A7Y6NSY1"/>
<evidence type="ECO:0000313" key="4">
    <source>
        <dbReference type="EMBL" id="NUZ08754.1"/>
    </source>
</evidence>
<proteinExistence type="inferred from homology"/>
<evidence type="ECO:0000256" key="1">
    <source>
        <dbReference type="ARBA" id="ARBA00005254"/>
    </source>
</evidence>
<dbReference type="GO" id="GO:0016853">
    <property type="term" value="F:isomerase activity"/>
    <property type="evidence" value="ECO:0007669"/>
    <property type="project" value="UniProtKB-KW"/>
</dbReference>
<keyword evidence="5" id="KW-1185">Reference proteome</keyword>